<dbReference type="EMBL" id="KL596761">
    <property type="protein sequence ID" value="KER25948.1"/>
    <property type="molecule type" value="Genomic_DNA"/>
</dbReference>
<dbReference type="GeneID" id="20320878"/>
<keyword evidence="3" id="KW-1185">Reference proteome</keyword>
<evidence type="ECO:0000313" key="2">
    <source>
        <dbReference type="EMBL" id="KER25948.1"/>
    </source>
</evidence>
<dbReference type="KEGG" id="ovi:T265_06699"/>
<proteinExistence type="predicted"/>
<reference evidence="2 3" key="1">
    <citation type="submission" date="2013-11" db="EMBL/GenBank/DDBJ databases">
        <title>Opisthorchis viverrini - life in the bile duct.</title>
        <authorList>
            <person name="Young N.D."/>
            <person name="Nagarajan N."/>
            <person name="Lin S.J."/>
            <person name="Korhonen P.K."/>
            <person name="Jex A.R."/>
            <person name="Hall R.S."/>
            <person name="Safavi-Hemami H."/>
            <person name="Kaewkong W."/>
            <person name="Bertrand D."/>
            <person name="Gao S."/>
            <person name="Seet Q."/>
            <person name="Wongkham S."/>
            <person name="Teh B.T."/>
            <person name="Wongkham C."/>
            <person name="Intapan P.M."/>
            <person name="Maleewong W."/>
            <person name="Yang X."/>
            <person name="Hu M."/>
            <person name="Wang Z."/>
            <person name="Hofmann A."/>
            <person name="Sternberg P.W."/>
            <person name="Tan P."/>
            <person name="Wang J."/>
            <person name="Gasser R.B."/>
        </authorList>
    </citation>
    <scope>NUCLEOTIDE SEQUENCE [LARGE SCALE GENOMIC DNA]</scope>
</reference>
<gene>
    <name evidence="2" type="ORF">T265_06699</name>
</gene>
<sequence>MPTVTEIRSSDESSSGEPDQTIGRIAAYSSEADDYSVWLKQTVDCAVSLLESHADSSLADVDLLAFARGLRSGIMTPEHDTCRFWTSTPPGRFDTPGKLYPDTAIRRAKYAIIQTLYHQSRKDATSAVLDGSWKDPYKGNYGVPLDAERYLKQVPSAPKHVDSGPTCVVCRSIESITGLEVGRTIRLIDNSVLGLYELTPKMLRRFNANALARYFNLLLLSGGCPPNLCSARCTLVPEVPNPISPNQLRLISLTSILVPFLQVPADRWSRRLQVPSLQFALLHRDGCLEATSLLHALLRHSSATASKLSLAFVDIFKAFDSVLHDTIVRSAETFGAPSPLVRYIAKSYLNAVAVFRGSLPQRCEARGSTLPIIIHYDNG</sequence>
<evidence type="ECO:0000313" key="3">
    <source>
        <dbReference type="Proteomes" id="UP000054324"/>
    </source>
</evidence>
<evidence type="ECO:0000256" key="1">
    <source>
        <dbReference type="SAM" id="MobiDB-lite"/>
    </source>
</evidence>
<accession>A0A074ZFI3</accession>
<organism evidence="2 3">
    <name type="scientific">Opisthorchis viverrini</name>
    <name type="common">Southeast Asian liver fluke</name>
    <dbReference type="NCBI Taxonomy" id="6198"/>
    <lineage>
        <taxon>Eukaryota</taxon>
        <taxon>Metazoa</taxon>
        <taxon>Spiralia</taxon>
        <taxon>Lophotrochozoa</taxon>
        <taxon>Platyhelminthes</taxon>
        <taxon>Trematoda</taxon>
        <taxon>Digenea</taxon>
        <taxon>Opisthorchiida</taxon>
        <taxon>Opisthorchiata</taxon>
        <taxon>Opisthorchiidae</taxon>
        <taxon>Opisthorchis</taxon>
    </lineage>
</organism>
<dbReference type="RefSeq" id="XP_009170297.1">
    <property type="nucleotide sequence ID" value="XM_009172033.1"/>
</dbReference>
<feature type="region of interest" description="Disordered" evidence="1">
    <location>
        <begin position="1"/>
        <end position="20"/>
    </location>
</feature>
<dbReference type="Proteomes" id="UP000054324">
    <property type="component" value="Unassembled WGS sequence"/>
</dbReference>
<protein>
    <submittedName>
        <fullName evidence="2">Uncharacterized protein</fullName>
    </submittedName>
</protein>
<dbReference type="AlphaFoldDB" id="A0A074ZFI3"/>
<name>A0A074ZFI3_OPIVI</name>
<dbReference type="CTD" id="20320878"/>
<dbReference type="OrthoDB" id="6285785at2759"/>